<name>A0ABQ2BL62_9SPHI</name>
<gene>
    <name evidence="2" type="ORF">GCM10008119_26790</name>
</gene>
<feature type="transmembrane region" description="Helical" evidence="1">
    <location>
        <begin position="6"/>
        <end position="25"/>
    </location>
</feature>
<keyword evidence="3" id="KW-1185">Reference proteome</keyword>
<dbReference type="RefSeq" id="WP_188415243.1">
    <property type="nucleotide sequence ID" value="NZ_BMDJ01000008.1"/>
</dbReference>
<accession>A0ABQ2BL62</accession>
<keyword evidence="1" id="KW-0812">Transmembrane</keyword>
<reference evidence="3" key="1">
    <citation type="journal article" date="2019" name="Int. J. Syst. Evol. Microbiol.">
        <title>The Global Catalogue of Microorganisms (GCM) 10K type strain sequencing project: providing services to taxonomists for standard genome sequencing and annotation.</title>
        <authorList>
            <consortium name="The Broad Institute Genomics Platform"/>
            <consortium name="The Broad Institute Genome Sequencing Center for Infectious Disease"/>
            <person name="Wu L."/>
            <person name="Ma J."/>
        </authorList>
    </citation>
    <scope>NUCLEOTIDE SEQUENCE [LARGE SCALE GENOMIC DNA]</scope>
    <source>
        <strain evidence="3">CCM 8939</strain>
    </source>
</reference>
<keyword evidence="1" id="KW-1133">Transmembrane helix</keyword>
<proteinExistence type="predicted"/>
<dbReference type="Proteomes" id="UP000645390">
    <property type="component" value="Unassembled WGS sequence"/>
</dbReference>
<sequence>MVNTYFANIELFSFGYLFSNIIILFSDDEIIKSIELEILGMIEEEIDRMS</sequence>
<protein>
    <submittedName>
        <fullName evidence="2">Uncharacterized protein</fullName>
    </submittedName>
</protein>
<keyword evidence="1" id="KW-0472">Membrane</keyword>
<evidence type="ECO:0000256" key="1">
    <source>
        <dbReference type="SAM" id="Phobius"/>
    </source>
</evidence>
<comment type="caution">
    <text evidence="2">The sequence shown here is derived from an EMBL/GenBank/DDBJ whole genome shotgun (WGS) entry which is preliminary data.</text>
</comment>
<evidence type="ECO:0000313" key="2">
    <source>
        <dbReference type="EMBL" id="GGI27267.1"/>
    </source>
</evidence>
<organism evidence="2 3">
    <name type="scientific">Pedobacter mendelii</name>
    <dbReference type="NCBI Taxonomy" id="1908240"/>
    <lineage>
        <taxon>Bacteria</taxon>
        <taxon>Pseudomonadati</taxon>
        <taxon>Bacteroidota</taxon>
        <taxon>Sphingobacteriia</taxon>
        <taxon>Sphingobacteriales</taxon>
        <taxon>Sphingobacteriaceae</taxon>
        <taxon>Pedobacter</taxon>
    </lineage>
</organism>
<evidence type="ECO:0000313" key="3">
    <source>
        <dbReference type="Proteomes" id="UP000645390"/>
    </source>
</evidence>
<dbReference type="EMBL" id="BMDJ01000008">
    <property type="protein sequence ID" value="GGI27267.1"/>
    <property type="molecule type" value="Genomic_DNA"/>
</dbReference>